<keyword evidence="2" id="KW-1185">Reference proteome</keyword>
<proteinExistence type="predicted"/>
<organism evidence="1 2">
    <name type="scientific">Cichorium intybus</name>
    <name type="common">Chicory</name>
    <dbReference type="NCBI Taxonomy" id="13427"/>
    <lineage>
        <taxon>Eukaryota</taxon>
        <taxon>Viridiplantae</taxon>
        <taxon>Streptophyta</taxon>
        <taxon>Embryophyta</taxon>
        <taxon>Tracheophyta</taxon>
        <taxon>Spermatophyta</taxon>
        <taxon>Magnoliopsida</taxon>
        <taxon>eudicotyledons</taxon>
        <taxon>Gunneridae</taxon>
        <taxon>Pentapetalae</taxon>
        <taxon>asterids</taxon>
        <taxon>campanulids</taxon>
        <taxon>Asterales</taxon>
        <taxon>Asteraceae</taxon>
        <taxon>Cichorioideae</taxon>
        <taxon>Cichorieae</taxon>
        <taxon>Cichoriinae</taxon>
        <taxon>Cichorium</taxon>
    </lineage>
</organism>
<dbReference type="EMBL" id="CM042009">
    <property type="protein sequence ID" value="KAI3788122.1"/>
    <property type="molecule type" value="Genomic_DNA"/>
</dbReference>
<protein>
    <submittedName>
        <fullName evidence="1">Uncharacterized protein</fullName>
    </submittedName>
</protein>
<accession>A0ACB9GXD7</accession>
<evidence type="ECO:0000313" key="1">
    <source>
        <dbReference type="EMBL" id="KAI3788122.1"/>
    </source>
</evidence>
<name>A0ACB9GXD7_CICIN</name>
<dbReference type="Proteomes" id="UP001055811">
    <property type="component" value="Linkage Group LG01"/>
</dbReference>
<reference evidence="1 2" key="2">
    <citation type="journal article" date="2022" name="Mol. Ecol. Resour.">
        <title>The genomes of chicory, endive, great burdock and yacon provide insights into Asteraceae paleo-polyploidization history and plant inulin production.</title>
        <authorList>
            <person name="Fan W."/>
            <person name="Wang S."/>
            <person name="Wang H."/>
            <person name="Wang A."/>
            <person name="Jiang F."/>
            <person name="Liu H."/>
            <person name="Zhao H."/>
            <person name="Xu D."/>
            <person name="Zhang Y."/>
        </authorList>
    </citation>
    <scope>NUCLEOTIDE SEQUENCE [LARGE SCALE GENOMIC DNA]</scope>
    <source>
        <strain evidence="2">cv. Punajuju</strain>
        <tissue evidence="1">Leaves</tissue>
    </source>
</reference>
<comment type="caution">
    <text evidence="1">The sequence shown here is derived from an EMBL/GenBank/DDBJ whole genome shotgun (WGS) entry which is preliminary data.</text>
</comment>
<sequence length="179" mass="19738">MYRHCYGSSPPDFFTSSELLPPPTPPHEALDYFMAPPLLPIRPFEMDSLYAPTCDGGGYDSPVYAGSQRVVMQKNGSVDCIVTHINSTGLLYPLVSSPTELFDSDGSSSSVTKVCSTGDLQYVCRKTLADRRTRIKGRFARNNEVERTSDQGGGEGRFDEEGVNWIFNFSDPFSSNLIS</sequence>
<reference evidence="2" key="1">
    <citation type="journal article" date="2022" name="Mol. Ecol. Resour.">
        <title>The genomes of chicory, endive, great burdock and yacon provide insights into Asteraceae palaeo-polyploidization history and plant inulin production.</title>
        <authorList>
            <person name="Fan W."/>
            <person name="Wang S."/>
            <person name="Wang H."/>
            <person name="Wang A."/>
            <person name="Jiang F."/>
            <person name="Liu H."/>
            <person name="Zhao H."/>
            <person name="Xu D."/>
            <person name="Zhang Y."/>
        </authorList>
    </citation>
    <scope>NUCLEOTIDE SEQUENCE [LARGE SCALE GENOMIC DNA]</scope>
    <source>
        <strain evidence="2">cv. Punajuju</strain>
    </source>
</reference>
<gene>
    <name evidence="1" type="ORF">L2E82_00801</name>
</gene>
<evidence type="ECO:0000313" key="2">
    <source>
        <dbReference type="Proteomes" id="UP001055811"/>
    </source>
</evidence>